<accession>A0AB33JPE3</accession>
<reference evidence="1" key="1">
    <citation type="submission" date="2024-07" db="EMBL/GenBank/DDBJ databases">
        <title>Complete genome sequence of Prevotella sp. YM-2024 GTC17262.</title>
        <authorList>
            <person name="Hayashi M."/>
            <person name="Muto Y."/>
            <person name="Tanaka K."/>
            <person name="Niwa H."/>
        </authorList>
    </citation>
    <scope>NUCLEOTIDE SEQUENCE</scope>
    <source>
        <strain evidence="1">GTC17262</strain>
    </source>
</reference>
<protein>
    <recommendedName>
        <fullName evidence="2">5-formyltetrahydrofolate cyclo-ligase</fullName>
    </recommendedName>
</protein>
<evidence type="ECO:0000313" key="1">
    <source>
        <dbReference type="EMBL" id="BFO80077.1"/>
    </source>
</evidence>
<dbReference type="EMBL" id="AP035789">
    <property type="protein sequence ID" value="BFO80077.1"/>
    <property type="molecule type" value="Genomic_DNA"/>
</dbReference>
<sequence length="93" mass="10387">MTMTKNNKNTEQPITDISIYIAALQTTYCPASAPAEATHFFSTMEVVDAIKEIDPSAKIDPTQIFGALRQAGFNFCNRPGSQGLVFKWMLRER</sequence>
<evidence type="ECO:0008006" key="2">
    <source>
        <dbReference type="Google" id="ProtNLM"/>
    </source>
</evidence>
<proteinExistence type="predicted"/>
<name>A0AB33JPE3_9BACT</name>
<organism evidence="1">
    <name type="scientific">Prevotella sp. GTC17262</name>
    <dbReference type="NCBI Taxonomy" id="3236797"/>
    <lineage>
        <taxon>Bacteria</taxon>
        <taxon>Pseudomonadati</taxon>
        <taxon>Bacteroidota</taxon>
        <taxon>Bacteroidia</taxon>
        <taxon>Bacteroidales</taxon>
        <taxon>Prevotellaceae</taxon>
        <taxon>Prevotella</taxon>
    </lineage>
</organism>
<gene>
    <name evidence="1" type="ORF">GTC17262_02680</name>
</gene>
<dbReference type="AlphaFoldDB" id="A0AB33JPE3"/>